<dbReference type="AlphaFoldDB" id="A0A0D5CJV2"/>
<protein>
    <submittedName>
        <fullName evidence="1">Molybdenum cofactor biosynthesis protein MoaE</fullName>
    </submittedName>
</protein>
<organism evidence="1 2">
    <name type="scientific">Clavibacter michiganensis subsp. insidiosus</name>
    <dbReference type="NCBI Taxonomy" id="33014"/>
    <lineage>
        <taxon>Bacteria</taxon>
        <taxon>Bacillati</taxon>
        <taxon>Actinomycetota</taxon>
        <taxon>Actinomycetes</taxon>
        <taxon>Micrococcales</taxon>
        <taxon>Microbacteriaceae</taxon>
        <taxon>Clavibacter</taxon>
    </lineage>
</organism>
<dbReference type="EMBL" id="CP011043">
    <property type="protein sequence ID" value="AJW79542.1"/>
    <property type="molecule type" value="Genomic_DNA"/>
</dbReference>
<dbReference type="PATRIC" id="fig|33014.5.peg.2213"/>
<dbReference type="GO" id="GO:0006777">
    <property type="term" value="P:Mo-molybdopterin cofactor biosynthetic process"/>
    <property type="evidence" value="ECO:0007669"/>
    <property type="project" value="InterPro"/>
</dbReference>
<dbReference type="KEGG" id="cmh:VO01_10700"/>
<proteinExistence type="predicted"/>
<dbReference type="InterPro" id="IPR036563">
    <property type="entry name" value="MoaE_sf"/>
</dbReference>
<dbReference type="Pfam" id="PF02391">
    <property type="entry name" value="MoaE"/>
    <property type="match status" value="1"/>
</dbReference>
<dbReference type="RefSeq" id="WP_045528870.1">
    <property type="nucleotide sequence ID" value="NZ_CP011043.1"/>
</dbReference>
<evidence type="ECO:0000313" key="1">
    <source>
        <dbReference type="EMBL" id="AJW79542.1"/>
    </source>
</evidence>
<dbReference type="Proteomes" id="UP000032604">
    <property type="component" value="Chromosome"/>
</dbReference>
<gene>
    <name evidence="1" type="ORF">VO01_10700</name>
</gene>
<dbReference type="PANTHER" id="PTHR23404">
    <property type="entry name" value="MOLYBDOPTERIN SYNTHASE RELATED"/>
    <property type="match status" value="1"/>
</dbReference>
<accession>A0A0D5CJV2</accession>
<dbReference type="SUPFAM" id="SSF54690">
    <property type="entry name" value="Molybdopterin synthase subunit MoaE"/>
    <property type="match status" value="1"/>
</dbReference>
<reference evidence="1 2" key="1">
    <citation type="journal article" date="2015" name="Genome Announc.">
        <title>Complete Genome Sequence of Clavibacter michiganensis subsp. insidiosus R1-1 Using PacBio Single-Molecule Real-Time Technology.</title>
        <authorList>
            <person name="Lu Y."/>
            <person name="Samac D.A."/>
            <person name="Glazebrook J."/>
            <person name="Ishimaru C.A."/>
        </authorList>
    </citation>
    <scope>NUCLEOTIDE SEQUENCE [LARGE SCALE GENOMIC DNA]</scope>
    <source>
        <strain evidence="1 2">R1-1</strain>
    </source>
</reference>
<dbReference type="HOGENOM" id="CLU_089568_1_1_11"/>
<name>A0A0D5CJV2_9MICO</name>
<sequence length="143" mass="15356">MTADRVLFARIAGGSIRVEDCADAVRADDAGAVVTFEGVVRDHDDGRGVLWLDYSAHPAARQAIRQVALDVSARYPEVRIAVEHRIGRLGIGDVALTCAVSSAHRADAFAACGLLVDEVKQRVPIWKQQAFDDGTSEWVASLG</sequence>
<evidence type="ECO:0000313" key="2">
    <source>
        <dbReference type="Proteomes" id="UP000032604"/>
    </source>
</evidence>
<dbReference type="CDD" id="cd00756">
    <property type="entry name" value="MoaE"/>
    <property type="match status" value="1"/>
</dbReference>
<dbReference type="InterPro" id="IPR003448">
    <property type="entry name" value="Mopterin_biosynth_MoaE"/>
</dbReference>
<dbReference type="Gene3D" id="3.90.1170.40">
    <property type="entry name" value="Molybdopterin biosynthesis MoaE subunit"/>
    <property type="match status" value="1"/>
</dbReference>